<dbReference type="GO" id="GO:0008930">
    <property type="term" value="F:methylthioadenosine nucleosidase activity"/>
    <property type="evidence" value="ECO:0007669"/>
    <property type="project" value="InterPro"/>
</dbReference>
<feature type="compositionally biased region" description="Pro residues" evidence="1">
    <location>
        <begin position="44"/>
        <end position="54"/>
    </location>
</feature>
<dbReference type="Proteomes" id="UP000734854">
    <property type="component" value="Unassembled WGS sequence"/>
</dbReference>
<organism evidence="3 4">
    <name type="scientific">Zingiber officinale</name>
    <name type="common">Ginger</name>
    <name type="synonym">Amomum zingiber</name>
    <dbReference type="NCBI Taxonomy" id="94328"/>
    <lineage>
        <taxon>Eukaryota</taxon>
        <taxon>Viridiplantae</taxon>
        <taxon>Streptophyta</taxon>
        <taxon>Embryophyta</taxon>
        <taxon>Tracheophyta</taxon>
        <taxon>Spermatophyta</taxon>
        <taxon>Magnoliopsida</taxon>
        <taxon>Liliopsida</taxon>
        <taxon>Zingiberales</taxon>
        <taxon>Zingiberaceae</taxon>
        <taxon>Zingiber</taxon>
    </lineage>
</organism>
<name>A0A8J5KBL4_ZINOF</name>
<feature type="region of interest" description="Disordered" evidence="1">
    <location>
        <begin position="73"/>
        <end position="112"/>
    </location>
</feature>
<feature type="region of interest" description="Disordered" evidence="1">
    <location>
        <begin position="1"/>
        <end position="59"/>
    </location>
</feature>
<dbReference type="Pfam" id="PF01048">
    <property type="entry name" value="PNP_UDP_1"/>
    <property type="match status" value="1"/>
</dbReference>
<dbReference type="PANTHER" id="PTHR46994">
    <property type="entry name" value="5'-METHYLTHIOADENOSINE/S-ADENOSYLHOMOCYSTEINE NUCLEOSIDASE 1"/>
    <property type="match status" value="1"/>
</dbReference>
<feature type="compositionally biased region" description="Basic residues" evidence="1">
    <location>
        <begin position="95"/>
        <end position="106"/>
    </location>
</feature>
<dbReference type="InterPro" id="IPR000845">
    <property type="entry name" value="Nucleoside_phosphorylase_d"/>
</dbReference>
<comment type="caution">
    <text evidence="3">The sequence shown here is derived from an EMBL/GenBank/DDBJ whole genome shotgun (WGS) entry which is preliminary data.</text>
</comment>
<dbReference type="SUPFAM" id="SSF53167">
    <property type="entry name" value="Purine and uridine phosphorylases"/>
    <property type="match status" value="1"/>
</dbReference>
<accession>A0A8J5KBL4</accession>
<evidence type="ECO:0000313" key="3">
    <source>
        <dbReference type="EMBL" id="KAG6483045.1"/>
    </source>
</evidence>
<feature type="domain" description="Nucleoside phosphorylase" evidence="2">
    <location>
        <begin position="448"/>
        <end position="707"/>
    </location>
</feature>
<dbReference type="EMBL" id="JACMSC010000016">
    <property type="protein sequence ID" value="KAG6483045.1"/>
    <property type="molecule type" value="Genomic_DNA"/>
</dbReference>
<dbReference type="AlphaFoldDB" id="A0A8J5KBL4"/>
<gene>
    <name evidence="3" type="ORF">ZIOFF_059685</name>
</gene>
<dbReference type="GO" id="GO:0009116">
    <property type="term" value="P:nucleoside metabolic process"/>
    <property type="evidence" value="ECO:0007669"/>
    <property type="project" value="InterPro"/>
</dbReference>
<feature type="region of interest" description="Disordered" evidence="1">
    <location>
        <begin position="168"/>
        <end position="196"/>
    </location>
</feature>
<dbReference type="InterPro" id="IPR035994">
    <property type="entry name" value="Nucleoside_phosphorylase_sf"/>
</dbReference>
<protein>
    <recommendedName>
        <fullName evidence="2">Nucleoside phosphorylase domain-containing protein</fullName>
    </recommendedName>
</protein>
<proteinExistence type="predicted"/>
<dbReference type="PANTHER" id="PTHR46994:SF1">
    <property type="entry name" value="5'-METHYLTHIOADENOSINE NUCLEOSIDASE"/>
    <property type="match status" value="1"/>
</dbReference>
<keyword evidence="4" id="KW-1185">Reference proteome</keyword>
<evidence type="ECO:0000256" key="1">
    <source>
        <dbReference type="SAM" id="MobiDB-lite"/>
    </source>
</evidence>
<feature type="region of interest" description="Disordered" evidence="1">
    <location>
        <begin position="262"/>
        <end position="325"/>
    </location>
</feature>
<dbReference type="Gene3D" id="3.40.50.1580">
    <property type="entry name" value="Nucleoside phosphorylase domain"/>
    <property type="match status" value="2"/>
</dbReference>
<reference evidence="3 4" key="1">
    <citation type="submission" date="2020-08" db="EMBL/GenBank/DDBJ databases">
        <title>Plant Genome Project.</title>
        <authorList>
            <person name="Zhang R.-G."/>
        </authorList>
    </citation>
    <scope>NUCLEOTIDE SEQUENCE [LARGE SCALE GENOMIC DNA]</scope>
    <source>
        <tissue evidence="3">Rhizome</tissue>
    </source>
</reference>
<sequence>MSLASTAAFDGCHGRLRRLPRPPPTAATAASDGCHGRRRHLQQPPTPPPPPPTLPVAGAGDYSEYRLQTTTTAASGSQHRHLWQPLPQPPTSPGSRRHPPSNRRPRAQTVQSVGLAPPSTRLEGETCDVDITLGAWEELSRKRGSFSSFGRMRALGLTVLIHTVHGKKGEGGAFPPSRGRNRKGGAFGFQPPPSTVEGRERAAVEHPCEFSMPSPLVTSITSFGQRRLPSGRRLLLQSTSFFPQAPSPRLPTSTTPRKRLRLQQPALPSSGQCAASSSNSRRLQRQVPPPLAVADVSSRHDRLRQQPQPPAASPATADISTTAAGTSRGWCRRLQRISPPNHCHSRLWQPAPLAASVVTSGSYCRNRRHLLAVVATLRAAAVIKAFCNLIRNKTQSNPTTPKPPSLLPPPIGRRIEVMAPPEETEAAAAAIEEENLAVKPGGDRPISTILIVIAMQTEALPLVAKFELSEDLDRSAFPKGVPWVRYHGTYKGLDINLVWPGKDTILGETQEPSNCFCQVNGSNLAFEAQSVDSVGTVSASLLTYASIQALKPDLIINAGTAGGFQARGACIKDVYLVSDVAFHDRRIPIPVSIHATVVFDLYGIGTKRTFSTPYLEKELGLKVGKLSTGDSLDMCPQDESSIIANDATVKDMEGAAVAYVAGLFSIPAIFLKAVTDIVDGPKPTAEEFMENLIAVSAALHQAVTEVVDFISGKSLSDL</sequence>
<dbReference type="InterPro" id="IPR044580">
    <property type="entry name" value="MTAN"/>
</dbReference>
<evidence type="ECO:0000259" key="2">
    <source>
        <dbReference type="Pfam" id="PF01048"/>
    </source>
</evidence>
<dbReference type="CDD" id="cd09008">
    <property type="entry name" value="MTAN"/>
    <property type="match status" value="1"/>
</dbReference>
<dbReference type="GO" id="GO:0019509">
    <property type="term" value="P:L-methionine salvage from methylthioadenosine"/>
    <property type="evidence" value="ECO:0007669"/>
    <property type="project" value="InterPro"/>
</dbReference>
<feature type="compositionally biased region" description="Low complexity" evidence="1">
    <location>
        <begin position="269"/>
        <end position="280"/>
    </location>
</feature>
<evidence type="ECO:0000313" key="4">
    <source>
        <dbReference type="Proteomes" id="UP000734854"/>
    </source>
</evidence>